<accession>A0A5D2APZ5</accession>
<reference evidence="1 2" key="1">
    <citation type="submission" date="2019-06" db="EMBL/GenBank/DDBJ databases">
        <title>WGS assembly of Gossypium darwinii.</title>
        <authorList>
            <person name="Chen Z.J."/>
            <person name="Sreedasyam A."/>
            <person name="Ando A."/>
            <person name="Song Q."/>
            <person name="De L."/>
            <person name="Hulse-Kemp A."/>
            <person name="Ding M."/>
            <person name="Ye W."/>
            <person name="Kirkbride R."/>
            <person name="Jenkins J."/>
            <person name="Plott C."/>
            <person name="Lovell J."/>
            <person name="Lin Y.-M."/>
            <person name="Vaughn R."/>
            <person name="Liu B."/>
            <person name="Li W."/>
            <person name="Simpson S."/>
            <person name="Scheffler B."/>
            <person name="Saski C."/>
            <person name="Grover C."/>
            <person name="Hu G."/>
            <person name="Conover J."/>
            <person name="Carlson J."/>
            <person name="Shu S."/>
            <person name="Boston L."/>
            <person name="Williams M."/>
            <person name="Peterson D."/>
            <person name="Mcgee K."/>
            <person name="Jones D."/>
            <person name="Wendel J."/>
            <person name="Stelly D."/>
            <person name="Grimwood J."/>
            <person name="Schmutz J."/>
        </authorList>
    </citation>
    <scope>NUCLEOTIDE SEQUENCE [LARGE SCALE GENOMIC DNA]</scope>
    <source>
        <strain evidence="1">1808015.09</strain>
    </source>
</reference>
<dbReference type="AlphaFoldDB" id="A0A5D2APZ5"/>
<dbReference type="Proteomes" id="UP000323506">
    <property type="component" value="Chromosome D11"/>
</dbReference>
<organism evidence="1 2">
    <name type="scientific">Gossypium darwinii</name>
    <name type="common">Darwin's cotton</name>
    <name type="synonym">Gossypium barbadense var. darwinii</name>
    <dbReference type="NCBI Taxonomy" id="34276"/>
    <lineage>
        <taxon>Eukaryota</taxon>
        <taxon>Viridiplantae</taxon>
        <taxon>Streptophyta</taxon>
        <taxon>Embryophyta</taxon>
        <taxon>Tracheophyta</taxon>
        <taxon>Spermatophyta</taxon>
        <taxon>Magnoliopsida</taxon>
        <taxon>eudicotyledons</taxon>
        <taxon>Gunneridae</taxon>
        <taxon>Pentapetalae</taxon>
        <taxon>rosids</taxon>
        <taxon>malvids</taxon>
        <taxon>Malvales</taxon>
        <taxon>Malvaceae</taxon>
        <taxon>Malvoideae</taxon>
        <taxon>Gossypium</taxon>
    </lineage>
</organism>
<keyword evidence="2" id="KW-1185">Reference proteome</keyword>
<evidence type="ECO:0000313" key="2">
    <source>
        <dbReference type="Proteomes" id="UP000323506"/>
    </source>
</evidence>
<evidence type="ECO:0000313" key="1">
    <source>
        <dbReference type="EMBL" id="TYG46500.1"/>
    </source>
</evidence>
<sequence length="103" mass="12060">MIKEAVQHGYPKDTKECEEILKDMLSWDKLLPALDVQTMMEEAKSRWLRPNVIHAILCNHKYFPIYMKPVNLPKILMDCHKSAFCKRMSCCITYVEALMLAVK</sequence>
<proteinExistence type="predicted"/>
<name>A0A5D2APZ5_GOSDA</name>
<protein>
    <submittedName>
        <fullName evidence="1">Uncharacterized protein</fullName>
    </submittedName>
</protein>
<gene>
    <name evidence="1" type="ORF">ES288_D11G260400v1</name>
</gene>
<dbReference type="EMBL" id="CM017711">
    <property type="protein sequence ID" value="TYG46500.1"/>
    <property type="molecule type" value="Genomic_DNA"/>
</dbReference>